<dbReference type="PANTHER" id="PTHR47188:SF1">
    <property type="entry name" value="PROTEIN TAR1"/>
    <property type="match status" value="1"/>
</dbReference>
<evidence type="ECO:0000256" key="1">
    <source>
        <dbReference type="SAM" id="MobiDB-lite"/>
    </source>
</evidence>
<dbReference type="Proteomes" id="UP000469559">
    <property type="component" value="Unassembled WGS sequence"/>
</dbReference>
<evidence type="ECO:0000313" key="3">
    <source>
        <dbReference type="Proteomes" id="UP000469559"/>
    </source>
</evidence>
<feature type="compositionally biased region" description="Polar residues" evidence="1">
    <location>
        <begin position="297"/>
        <end position="308"/>
    </location>
</feature>
<dbReference type="InterPro" id="IPR044792">
    <property type="entry name" value="TAR1"/>
</dbReference>
<dbReference type="EMBL" id="QGMF01001014">
    <property type="protein sequence ID" value="TVY13323.1"/>
    <property type="molecule type" value="Genomic_DNA"/>
</dbReference>
<feature type="non-terminal residue" evidence="2">
    <location>
        <position position="1"/>
    </location>
</feature>
<dbReference type="GO" id="GO:0043457">
    <property type="term" value="P:regulation of cellular respiration"/>
    <property type="evidence" value="ECO:0007669"/>
    <property type="project" value="InterPro"/>
</dbReference>
<feature type="region of interest" description="Disordered" evidence="1">
    <location>
        <begin position="17"/>
        <end position="41"/>
    </location>
</feature>
<sequence length="308" mass="33429">MSTTWLESYSFPRIFKGRRERTGPDKGVGLYQPLNPSSGQTDFRRTLPRAPAVVSAFSYVAVENPNPGAGILTGFPFEGRRTSAHFKTEFPYLLGSTNPCPTASSKFSFEYLLLPPRSALGAVLPGITPKASSLTPTPAYSPGHRFYPGGESFAPIPKFDDRFARQNRCEPPPEFPLASPYLGIVHHLSGPNSYALTQIHPKTSGSVDDAPLRVLTSMLDSLVRVSRRVAYNHYASILAEARSSVRVGGIAPRAITLPERSYIPKAFIPPPKPMLARKPPSAPGRTPDDRRPASLVASASLSTISRTV</sequence>
<proteinExistence type="predicted"/>
<dbReference type="PANTHER" id="PTHR47188">
    <property type="entry name" value="PROTEIN TAR1"/>
    <property type="match status" value="1"/>
</dbReference>
<dbReference type="OrthoDB" id="2278877at2759"/>
<comment type="caution">
    <text evidence="2">The sequence shown here is derived from an EMBL/GenBank/DDBJ whole genome shotgun (WGS) entry which is preliminary data.</text>
</comment>
<keyword evidence="3" id="KW-1185">Reference proteome</keyword>
<name>A0A8T9B4D6_9HELO</name>
<dbReference type="AlphaFoldDB" id="A0A8T9B4D6"/>
<feature type="region of interest" description="Disordered" evidence="1">
    <location>
        <begin position="268"/>
        <end position="308"/>
    </location>
</feature>
<protein>
    <submittedName>
        <fullName evidence="2">Uncharacterized protein</fullName>
    </submittedName>
</protein>
<reference evidence="2 3" key="1">
    <citation type="submission" date="2018-05" db="EMBL/GenBank/DDBJ databases">
        <title>Whole genome sequencing for identification of molecular markers to develop diagnostic detection tools for the regulated plant pathogen Lachnellula willkommii.</title>
        <authorList>
            <person name="Giroux E."/>
            <person name="Bilodeau G."/>
        </authorList>
    </citation>
    <scope>NUCLEOTIDE SEQUENCE [LARGE SCALE GENOMIC DNA]</scope>
    <source>
        <strain evidence="2 3">CBS 203.66</strain>
    </source>
</reference>
<organism evidence="2 3">
    <name type="scientific">Lachnellula arida</name>
    <dbReference type="NCBI Taxonomy" id="1316785"/>
    <lineage>
        <taxon>Eukaryota</taxon>
        <taxon>Fungi</taxon>
        <taxon>Dikarya</taxon>
        <taxon>Ascomycota</taxon>
        <taxon>Pezizomycotina</taxon>
        <taxon>Leotiomycetes</taxon>
        <taxon>Helotiales</taxon>
        <taxon>Lachnaceae</taxon>
        <taxon>Lachnellula</taxon>
    </lineage>
</organism>
<gene>
    <name evidence="2" type="ORF">LARI1_G008397</name>
</gene>
<accession>A0A8T9B4D6</accession>
<evidence type="ECO:0000313" key="2">
    <source>
        <dbReference type="EMBL" id="TVY13323.1"/>
    </source>
</evidence>